<dbReference type="InterPro" id="IPR011701">
    <property type="entry name" value="MFS"/>
</dbReference>
<evidence type="ECO:0000259" key="6">
    <source>
        <dbReference type="PROSITE" id="PS50850"/>
    </source>
</evidence>
<dbReference type="InterPro" id="IPR036259">
    <property type="entry name" value="MFS_trans_sf"/>
</dbReference>
<gene>
    <name evidence="7" type="ORF">IW252_001373</name>
</gene>
<dbReference type="RefSeq" id="WP_331271473.1">
    <property type="nucleotide sequence ID" value="NZ_JADOTZ010000001.1"/>
</dbReference>
<evidence type="ECO:0000313" key="8">
    <source>
        <dbReference type="Proteomes" id="UP000625033"/>
    </source>
</evidence>
<sequence>MTDSLSPPPVWRAPGMPALLLVTFFGFAGFAALMPTAPLWALEVGAGSAGAGMVNGILMLCTVASQPFVPWALRRFGWARTLGVGLALLGVPTLFFGLAGSLGTVLTLSGVRGLGFSILTVAGSMAVAELVEPGRRGKAVGAYGLAISVPQLTLLPSTPWLAEHMGFWLVFVLGALPVAAIPPALALARHLHQPDDSDRVPEQALSWRGMLPLARPMALLLAVTLASGAFITFTPQMSSDAAATTAGLLLLTSTAALARWRFGHWADVHGAHVFLWPLVCVTIVGLLLGAWAVIDPQDTSVVALLVGMALLGISYGGLQNLTLLESFSAVRPRDYGVASAAWNIGFDAGTGLGSVLVGALAAGYSFPVALVVCAAFSVLTLPLALMRQRGPSA</sequence>
<feature type="transmembrane region" description="Helical" evidence="5">
    <location>
        <begin position="339"/>
        <end position="362"/>
    </location>
</feature>
<keyword evidence="3 5" id="KW-1133">Transmembrane helix</keyword>
<reference evidence="7" key="1">
    <citation type="submission" date="2020-11" db="EMBL/GenBank/DDBJ databases">
        <title>Sequencing the genomes of 1000 actinobacteria strains.</title>
        <authorList>
            <person name="Klenk H.-P."/>
        </authorList>
    </citation>
    <scope>NUCLEOTIDE SEQUENCE</scope>
    <source>
        <strain evidence="7">DSM 26152</strain>
    </source>
</reference>
<evidence type="ECO:0000256" key="5">
    <source>
        <dbReference type="SAM" id="Phobius"/>
    </source>
</evidence>
<proteinExistence type="predicted"/>
<dbReference type="Pfam" id="PF07690">
    <property type="entry name" value="MFS_1"/>
    <property type="match status" value="1"/>
</dbReference>
<feature type="transmembrane region" description="Helical" evidence="5">
    <location>
        <begin position="368"/>
        <end position="386"/>
    </location>
</feature>
<comment type="caution">
    <text evidence="7">The sequence shown here is derived from an EMBL/GenBank/DDBJ whole genome shotgun (WGS) entry which is preliminary data.</text>
</comment>
<dbReference type="Gene3D" id="1.20.1250.20">
    <property type="entry name" value="MFS general substrate transporter like domains"/>
    <property type="match status" value="1"/>
</dbReference>
<dbReference type="PROSITE" id="PS50850">
    <property type="entry name" value="MFS"/>
    <property type="match status" value="1"/>
</dbReference>
<keyword evidence="4 5" id="KW-0472">Membrane</keyword>
<dbReference type="PANTHER" id="PTHR23531:SF1">
    <property type="entry name" value="QUINOLENE RESISTANCE PROTEIN NORA"/>
    <property type="match status" value="1"/>
</dbReference>
<evidence type="ECO:0000256" key="4">
    <source>
        <dbReference type="ARBA" id="ARBA00023136"/>
    </source>
</evidence>
<evidence type="ECO:0000313" key="7">
    <source>
        <dbReference type="EMBL" id="MBG6084606.1"/>
    </source>
</evidence>
<dbReference type="InterPro" id="IPR020846">
    <property type="entry name" value="MFS_dom"/>
</dbReference>
<feature type="domain" description="Major facilitator superfamily (MFS) profile" evidence="6">
    <location>
        <begin position="15"/>
        <end position="392"/>
    </location>
</feature>
<dbReference type="GO" id="GO:0005886">
    <property type="term" value="C:plasma membrane"/>
    <property type="evidence" value="ECO:0007669"/>
    <property type="project" value="UniProtKB-SubCell"/>
</dbReference>
<dbReference type="Proteomes" id="UP000625033">
    <property type="component" value="Unassembled WGS sequence"/>
</dbReference>
<accession>A0A931GIT4</accession>
<dbReference type="SUPFAM" id="SSF103473">
    <property type="entry name" value="MFS general substrate transporter"/>
    <property type="match status" value="1"/>
</dbReference>
<dbReference type="PANTHER" id="PTHR23531">
    <property type="entry name" value="QUINOLENE RESISTANCE PROTEIN NORA"/>
    <property type="match status" value="1"/>
</dbReference>
<feature type="transmembrane region" description="Helical" evidence="5">
    <location>
        <begin position="114"/>
        <end position="131"/>
    </location>
</feature>
<feature type="transmembrane region" description="Helical" evidence="5">
    <location>
        <begin position="241"/>
        <end position="262"/>
    </location>
</feature>
<comment type="subcellular location">
    <subcellularLocation>
        <location evidence="1">Cell membrane</location>
        <topology evidence="1">Multi-pass membrane protein</topology>
    </subcellularLocation>
</comment>
<feature type="transmembrane region" description="Helical" evidence="5">
    <location>
        <begin position="274"/>
        <end position="294"/>
    </location>
</feature>
<feature type="transmembrane region" description="Helical" evidence="5">
    <location>
        <begin position="168"/>
        <end position="188"/>
    </location>
</feature>
<feature type="transmembrane region" description="Helical" evidence="5">
    <location>
        <begin position="85"/>
        <end position="108"/>
    </location>
</feature>
<dbReference type="EMBL" id="JADOTZ010000001">
    <property type="protein sequence ID" value="MBG6084606.1"/>
    <property type="molecule type" value="Genomic_DNA"/>
</dbReference>
<feature type="transmembrane region" description="Helical" evidence="5">
    <location>
        <begin position="217"/>
        <end position="235"/>
    </location>
</feature>
<evidence type="ECO:0000256" key="1">
    <source>
        <dbReference type="ARBA" id="ARBA00004651"/>
    </source>
</evidence>
<keyword evidence="8" id="KW-1185">Reference proteome</keyword>
<evidence type="ECO:0000256" key="3">
    <source>
        <dbReference type="ARBA" id="ARBA00022989"/>
    </source>
</evidence>
<keyword evidence="2 5" id="KW-0812">Transmembrane</keyword>
<dbReference type="InterPro" id="IPR052714">
    <property type="entry name" value="MFS_Exporter"/>
</dbReference>
<evidence type="ECO:0000256" key="2">
    <source>
        <dbReference type="ARBA" id="ARBA00022692"/>
    </source>
</evidence>
<name>A0A931GIT4_9MICC</name>
<dbReference type="AlphaFoldDB" id="A0A931GIT4"/>
<feature type="transmembrane region" description="Helical" evidence="5">
    <location>
        <begin position="300"/>
        <end position="318"/>
    </location>
</feature>
<protein>
    <submittedName>
        <fullName evidence="7">MFS family permease</fullName>
    </submittedName>
</protein>
<organism evidence="7 8">
    <name type="scientific">Zhihengliuella flava</name>
    <dbReference type="NCBI Taxonomy" id="1285193"/>
    <lineage>
        <taxon>Bacteria</taxon>
        <taxon>Bacillati</taxon>
        <taxon>Actinomycetota</taxon>
        <taxon>Actinomycetes</taxon>
        <taxon>Micrococcales</taxon>
        <taxon>Micrococcaceae</taxon>
        <taxon>Zhihengliuella</taxon>
    </lineage>
</organism>
<dbReference type="GO" id="GO:0022857">
    <property type="term" value="F:transmembrane transporter activity"/>
    <property type="evidence" value="ECO:0007669"/>
    <property type="project" value="InterPro"/>
</dbReference>